<dbReference type="InterPro" id="IPR014974">
    <property type="entry name" value="DUF1833"/>
</dbReference>
<reference evidence="1 2" key="1">
    <citation type="submission" date="2016-03" db="EMBL/GenBank/DDBJ databases">
        <title>Genome sequence of Providencia stuartii strain, isolated from the salivary glands of larval Lucilia sericata.</title>
        <authorList>
            <person name="Yuan Y."/>
            <person name="Zhang Y."/>
            <person name="Fu S."/>
            <person name="Crippen T.L."/>
            <person name="Visi D."/>
            <person name="Benbow M.E."/>
            <person name="Allen M."/>
            <person name="Tomberlin J.K."/>
            <person name="Sze S.-H."/>
            <person name="Tarone A.M."/>
        </authorList>
    </citation>
    <scope>NUCLEOTIDE SEQUENCE [LARGE SCALE GENOMIC DNA]</scope>
    <source>
        <strain evidence="1 2">Crippen</strain>
    </source>
</reference>
<dbReference type="Pfam" id="PF08875">
    <property type="entry name" value="DUF1833"/>
    <property type="match status" value="1"/>
</dbReference>
<organism evidence="1 2">
    <name type="scientific">Providencia stuartii</name>
    <dbReference type="NCBI Taxonomy" id="588"/>
    <lineage>
        <taxon>Bacteria</taxon>
        <taxon>Pseudomonadati</taxon>
        <taxon>Pseudomonadota</taxon>
        <taxon>Gammaproteobacteria</taxon>
        <taxon>Enterobacterales</taxon>
        <taxon>Morganellaceae</taxon>
        <taxon>Providencia</taxon>
    </lineage>
</organism>
<name>A0A1S1HMY6_PROST</name>
<comment type="caution">
    <text evidence="1">The sequence shown here is derived from an EMBL/GenBank/DDBJ whole genome shotgun (WGS) entry which is preliminary data.</text>
</comment>
<keyword evidence="2" id="KW-1185">Reference proteome</keyword>
<dbReference type="Proteomes" id="UP000179588">
    <property type="component" value="Unassembled WGS sequence"/>
</dbReference>
<sequence length="155" mass="17980">MKLREYRAQRPMRTFYETIQFYHPSFGNIHLVSLQIEPKVLGGVEYQPCNFELAESQQSKTPIIDASVKFSRVAQDFKQQLKLWRSNTRMKPIVATFRLFDSADKDNPISEWSLYVKDCSLDAESVTVTLSMNNPLNKNVGRIYTMEEFTGLETV</sequence>
<protein>
    <recommendedName>
        <fullName evidence="3">DUF1833 domain-containing protein</fullName>
    </recommendedName>
</protein>
<gene>
    <name evidence="1" type="ORF">A3Q29_07065</name>
</gene>
<evidence type="ECO:0000313" key="1">
    <source>
        <dbReference type="EMBL" id="OHT23182.1"/>
    </source>
</evidence>
<dbReference type="EMBL" id="LVIE01000190">
    <property type="protein sequence ID" value="OHT23182.1"/>
    <property type="molecule type" value="Genomic_DNA"/>
</dbReference>
<proteinExistence type="predicted"/>
<evidence type="ECO:0008006" key="3">
    <source>
        <dbReference type="Google" id="ProtNLM"/>
    </source>
</evidence>
<accession>A0A1S1HMY6</accession>
<evidence type="ECO:0000313" key="2">
    <source>
        <dbReference type="Proteomes" id="UP000179588"/>
    </source>
</evidence>
<dbReference type="AlphaFoldDB" id="A0A1S1HMY6"/>